<accession>A0A1E3R0H2</accession>
<name>A0A1E3R0H2_9ASCO</name>
<evidence type="ECO:0000313" key="2">
    <source>
        <dbReference type="Proteomes" id="UP000094336"/>
    </source>
</evidence>
<keyword evidence="2" id="KW-1185">Reference proteome</keyword>
<dbReference type="AlphaFoldDB" id="A0A1E3R0H2"/>
<evidence type="ECO:0000313" key="1">
    <source>
        <dbReference type="EMBL" id="ODQ82887.1"/>
    </source>
</evidence>
<dbReference type="Proteomes" id="UP000094336">
    <property type="component" value="Unassembled WGS sequence"/>
</dbReference>
<organism evidence="1 2">
    <name type="scientific">Babjeviella inositovora NRRL Y-12698</name>
    <dbReference type="NCBI Taxonomy" id="984486"/>
    <lineage>
        <taxon>Eukaryota</taxon>
        <taxon>Fungi</taxon>
        <taxon>Dikarya</taxon>
        <taxon>Ascomycota</taxon>
        <taxon>Saccharomycotina</taxon>
        <taxon>Pichiomycetes</taxon>
        <taxon>Serinales incertae sedis</taxon>
        <taxon>Babjeviella</taxon>
    </lineage>
</organism>
<reference evidence="2" key="1">
    <citation type="submission" date="2016-05" db="EMBL/GenBank/DDBJ databases">
        <title>Comparative genomics of biotechnologically important yeasts.</title>
        <authorList>
            <consortium name="DOE Joint Genome Institute"/>
            <person name="Riley R."/>
            <person name="Haridas S."/>
            <person name="Wolfe K.H."/>
            <person name="Lopes M.R."/>
            <person name="Hittinger C.T."/>
            <person name="Goker M."/>
            <person name="Salamov A."/>
            <person name="Wisecaver J."/>
            <person name="Long T.M."/>
            <person name="Aerts A.L."/>
            <person name="Barry K."/>
            <person name="Choi C."/>
            <person name="Clum A."/>
            <person name="Coughlan A.Y."/>
            <person name="Deshpande S."/>
            <person name="Douglass A.P."/>
            <person name="Hanson S.J."/>
            <person name="Klenk H.-P."/>
            <person name="Labutti K."/>
            <person name="Lapidus A."/>
            <person name="Lindquist E."/>
            <person name="Lipzen A."/>
            <person name="Meier-Kolthoff J.P."/>
            <person name="Ohm R.A."/>
            <person name="Otillar R.P."/>
            <person name="Pangilinan J."/>
            <person name="Peng Y."/>
            <person name="Rokas A."/>
            <person name="Rosa C.A."/>
            <person name="Scheuner C."/>
            <person name="Sibirny A.A."/>
            <person name="Slot J.C."/>
            <person name="Stielow J.B."/>
            <person name="Sun H."/>
            <person name="Kurtzman C.P."/>
            <person name="Blackwell M."/>
            <person name="Grigoriev I.V."/>
            <person name="Jeffries T.W."/>
        </authorList>
    </citation>
    <scope>NUCLEOTIDE SEQUENCE [LARGE SCALE GENOMIC DNA]</scope>
    <source>
        <strain evidence="2">NRRL Y-12698</strain>
    </source>
</reference>
<proteinExistence type="predicted"/>
<sequence length="71" mass="8234">MTGKCRIESPESSKDDRFTLLFMDRSALGDSYSNNRRTLYHLTHDSSCERIRKASRMQQDLAGHRSKKAIE</sequence>
<gene>
    <name evidence="1" type="ORF">BABINDRAFT_159381</name>
</gene>
<protein>
    <submittedName>
        <fullName evidence="1">Uncharacterized protein</fullName>
    </submittedName>
</protein>
<dbReference type="RefSeq" id="XP_018988215.1">
    <property type="nucleotide sequence ID" value="XM_019127625.1"/>
</dbReference>
<dbReference type="EMBL" id="KV454426">
    <property type="protein sequence ID" value="ODQ82887.1"/>
    <property type="molecule type" value="Genomic_DNA"/>
</dbReference>
<dbReference type="GeneID" id="30145478"/>